<keyword evidence="1" id="KW-0479">Metal-binding</keyword>
<keyword evidence="5" id="KW-1185">Reference proteome</keyword>
<organism evidence="4 5">
    <name type="scientific">Purpureocillium lilacinum</name>
    <name type="common">Paecilomyces lilacinus</name>
    <dbReference type="NCBI Taxonomy" id="33203"/>
    <lineage>
        <taxon>Eukaryota</taxon>
        <taxon>Fungi</taxon>
        <taxon>Dikarya</taxon>
        <taxon>Ascomycota</taxon>
        <taxon>Pezizomycotina</taxon>
        <taxon>Sordariomycetes</taxon>
        <taxon>Hypocreomycetidae</taxon>
        <taxon>Hypocreales</taxon>
        <taxon>Ophiocordycipitaceae</taxon>
        <taxon>Purpureocillium</taxon>
    </lineage>
</organism>
<evidence type="ECO:0000256" key="1">
    <source>
        <dbReference type="PROSITE-ProRule" id="PRU00175"/>
    </source>
</evidence>
<evidence type="ECO:0000313" key="5">
    <source>
        <dbReference type="Proteomes" id="UP001287286"/>
    </source>
</evidence>
<protein>
    <recommendedName>
        <fullName evidence="3">RING-type domain-containing protein</fullName>
    </recommendedName>
</protein>
<evidence type="ECO:0000259" key="3">
    <source>
        <dbReference type="PROSITE" id="PS50089"/>
    </source>
</evidence>
<dbReference type="Gene3D" id="3.30.40.10">
    <property type="entry name" value="Zinc/RING finger domain, C3HC4 (zinc finger)"/>
    <property type="match status" value="1"/>
</dbReference>
<dbReference type="EMBL" id="JAWRVI010000338">
    <property type="protein sequence ID" value="KAK4067367.1"/>
    <property type="molecule type" value="Genomic_DNA"/>
</dbReference>
<accession>A0ABR0BCY9</accession>
<comment type="caution">
    <text evidence="4">The sequence shown here is derived from an EMBL/GenBank/DDBJ whole genome shotgun (WGS) entry which is preliminary data.</text>
</comment>
<keyword evidence="1" id="KW-0862">Zinc</keyword>
<gene>
    <name evidence="4" type="ORF">Purlil1_13873</name>
</gene>
<dbReference type="SUPFAM" id="SSF57850">
    <property type="entry name" value="RING/U-box"/>
    <property type="match status" value="1"/>
</dbReference>
<name>A0ABR0BCY9_PURLI</name>
<evidence type="ECO:0000256" key="2">
    <source>
        <dbReference type="SAM" id="MobiDB-lite"/>
    </source>
</evidence>
<feature type="region of interest" description="Disordered" evidence="2">
    <location>
        <begin position="88"/>
        <end position="114"/>
    </location>
</feature>
<evidence type="ECO:0000313" key="4">
    <source>
        <dbReference type="EMBL" id="KAK4067367.1"/>
    </source>
</evidence>
<dbReference type="Pfam" id="PF13923">
    <property type="entry name" value="zf-C3HC4_2"/>
    <property type="match status" value="1"/>
</dbReference>
<keyword evidence="1" id="KW-0863">Zinc-finger</keyword>
<proteinExistence type="predicted"/>
<feature type="domain" description="RING-type" evidence="3">
    <location>
        <begin position="214"/>
        <end position="254"/>
    </location>
</feature>
<dbReference type="PROSITE" id="PS50089">
    <property type="entry name" value="ZF_RING_2"/>
    <property type="match status" value="1"/>
</dbReference>
<dbReference type="Proteomes" id="UP001287286">
    <property type="component" value="Unassembled WGS sequence"/>
</dbReference>
<feature type="compositionally biased region" description="Polar residues" evidence="2">
    <location>
        <begin position="88"/>
        <end position="98"/>
    </location>
</feature>
<dbReference type="InterPro" id="IPR013083">
    <property type="entry name" value="Znf_RING/FYVE/PHD"/>
</dbReference>
<sequence length="284" mass="31361">MAERPKQPFLAELSVGAVANGGAPMAFVALEIILPAVFNANAPYTLWLRIVTTSTRRASADSCQTPAVASVKGGIQLAISLPLHSTVSQVPTPNTTHQRLTRHTETEGPHPATMQLDLQPQRSRNAPRMNVTIPMCASIASLILEGKALEPTRVLEALSFIVRAERDWYQIPPEGRKGYDRPLLSEAARRQLVKMLGGQLVLIEELPDELNEDCQSCASSLTQGYAVSLRCGHWFHAECITRSLEKDAQCPVTKCQWSWETKQRTVRSRLRAIVGPDERMTSVE</sequence>
<reference evidence="4 5" key="1">
    <citation type="journal article" date="2024" name="Microbiol. Resour. Announc.">
        <title>Genome annotations for the ascomycete fungi Trichoderma harzianum, Trichoderma aggressivum, and Purpureocillium lilacinum.</title>
        <authorList>
            <person name="Beijen E.P.W."/>
            <person name="Ohm R.A."/>
        </authorList>
    </citation>
    <scope>NUCLEOTIDE SEQUENCE [LARGE SCALE GENOMIC DNA]</scope>
    <source>
        <strain evidence="4 5">CBS 150709</strain>
    </source>
</reference>
<dbReference type="InterPro" id="IPR001841">
    <property type="entry name" value="Znf_RING"/>
</dbReference>
<dbReference type="SMART" id="SM00184">
    <property type="entry name" value="RING"/>
    <property type="match status" value="1"/>
</dbReference>